<organism evidence="10 11">
    <name type="scientific">Pseudomicrostroma glucosiphilum</name>
    <dbReference type="NCBI Taxonomy" id="1684307"/>
    <lineage>
        <taxon>Eukaryota</taxon>
        <taxon>Fungi</taxon>
        <taxon>Dikarya</taxon>
        <taxon>Basidiomycota</taxon>
        <taxon>Ustilaginomycotina</taxon>
        <taxon>Exobasidiomycetes</taxon>
        <taxon>Microstromatales</taxon>
        <taxon>Microstromatales incertae sedis</taxon>
        <taxon>Pseudomicrostroma</taxon>
    </lineage>
</organism>
<dbReference type="GeneID" id="37015450"/>
<dbReference type="PANTHER" id="PTHR10527">
    <property type="entry name" value="IMPORTIN BETA"/>
    <property type="match status" value="1"/>
</dbReference>
<feature type="domain" description="Importin N-terminal" evidence="9">
    <location>
        <begin position="27"/>
        <end position="98"/>
    </location>
</feature>
<keyword evidence="6" id="KW-0653">Protein transport</keyword>
<reference evidence="10 11" key="1">
    <citation type="journal article" date="2018" name="Mol. Biol. Evol.">
        <title>Broad Genomic Sampling Reveals a Smut Pathogenic Ancestry of the Fungal Clade Ustilaginomycotina.</title>
        <authorList>
            <person name="Kijpornyongpan T."/>
            <person name="Mondo S.J."/>
            <person name="Barry K."/>
            <person name="Sandor L."/>
            <person name="Lee J."/>
            <person name="Lipzen A."/>
            <person name="Pangilinan J."/>
            <person name="LaButti K."/>
            <person name="Hainaut M."/>
            <person name="Henrissat B."/>
            <person name="Grigoriev I.V."/>
            <person name="Spatafora J.W."/>
            <person name="Aime M.C."/>
        </authorList>
    </citation>
    <scope>NUCLEOTIDE SEQUENCE [LARGE SCALE GENOMIC DNA]</scope>
    <source>
        <strain evidence="10 11">MCA 4718</strain>
    </source>
</reference>
<dbReference type="STRING" id="1684307.A0A316U546"/>
<dbReference type="InterPro" id="IPR058584">
    <property type="entry name" value="IMB1_TNPO1-like_TPR"/>
</dbReference>
<proteinExistence type="predicted"/>
<dbReference type="GO" id="GO:0005737">
    <property type="term" value="C:cytoplasm"/>
    <property type="evidence" value="ECO:0007669"/>
    <property type="project" value="UniProtKB-SubCell"/>
</dbReference>
<evidence type="ECO:0000259" key="9">
    <source>
        <dbReference type="PROSITE" id="PS50166"/>
    </source>
</evidence>
<keyword evidence="11" id="KW-1185">Reference proteome</keyword>
<dbReference type="Pfam" id="PF13513">
    <property type="entry name" value="HEAT_EZ"/>
    <property type="match status" value="1"/>
</dbReference>
<dbReference type="AlphaFoldDB" id="A0A316U546"/>
<evidence type="ECO:0000256" key="3">
    <source>
        <dbReference type="ARBA" id="ARBA00022448"/>
    </source>
</evidence>
<dbReference type="Pfam" id="PF23271">
    <property type="entry name" value="HEAT_GCN1"/>
    <property type="match status" value="1"/>
</dbReference>
<sequence length="1078" mass="117909">MDPTFVQNLHNLLAQTSVPDTNVVKNATETLQKQYFSNTACVPALFEILGSSQDLSVRQLAAVELRKQITKKKGAAWKKQTPQIREGIKSSILDGILKEQSVLVRNAVSRVISQIADIELPLGSWPQLLPFLFESSQSSNHIHRHIAIFLFLAILDTLADSSESTVSFDQYLPQIMGVFEKSLQDPESLEVRITTVRALGRVAMNLESDAVGDLQAMQGAVPKIVEILHQCLQEAHSDGVRQVCDVLEEMCLLEAPVFGNHLPNLIEFLLVNSGNTEHEEGERIVLLNSIIWICSHKRSKIQTLNLAKPMITRLISIATEEEPDDIDEDSPARLALRVIDELATELPPSHVFPPIFEEMQKYMSNSDPGHRKAALMAFGVSAEGCSEYIRPHMNELWPYIESGLRDPEVTVRKAACISLGCLCEVLDEECGARHATLLPMIMDLVATPDTQRTACTALDSLLEVMGDDIAQYLAAIVERLAALLETAPLPVKTTIVGAIGSAAHASKAGFLPYFQQTMQRFQPFLVLQEEGDEQDLRGITTDTLGTLAEAVGKENFRPYFQDAMKIAFQAMEINSPRLRECSFIFFAVMARVFGEEFAPYLSTVVPLLLASFDQAEHDPVPGASGNGTVDGVGTQSADDDEGFVDYDEMQDAFLNVNSAIAVEKEVAADSLGEIFARTKGHFTPYIEKSVHELSEMLNHFYQGIRKSALSALFTFINTFNELSNPQEWKAGAQPSVPLHADVKALVESVIPNVLELWEEEYERVVAIEVCQSLAECLNKNGPAIIAPEHLEFVCQQTLLILEGKSPAQIDADGEEGEQLEEGSEYESVLISAASDLVGALATVLGSDFSEPLKQFMPVLIKYYLPGRSSSDRATVVGTLGEIVVGMGSDVTPFTNDILTLLSRALSDEDGPVRSNACFAAGVLVENSKQDLSQHFPALLNALKPMFDQRQSEVAEEQTATDNAVGCAARLVSAKPEAMPLDQVLPAIFSCLPLKKDMAEWAPVLRALMGLVQSNNSVAGEHIDTILQLFAHVLGKPSGTEDEDVLGGQLRGQCVGFLSALNASVPEKIQQHGLSQYLV</sequence>
<name>A0A316U546_9BASI</name>
<dbReference type="InterPro" id="IPR057672">
    <property type="entry name" value="TPR_IPO4/5"/>
</dbReference>
<dbReference type="OrthoDB" id="7862313at2759"/>
<evidence type="ECO:0000256" key="5">
    <source>
        <dbReference type="ARBA" id="ARBA00022737"/>
    </source>
</evidence>
<dbReference type="InterPro" id="IPR021133">
    <property type="entry name" value="HEAT_type_2"/>
</dbReference>
<dbReference type="RefSeq" id="XP_025347519.1">
    <property type="nucleotide sequence ID" value="XM_025493716.1"/>
</dbReference>
<keyword evidence="7" id="KW-0539">Nucleus</keyword>
<dbReference type="InterPro" id="IPR040122">
    <property type="entry name" value="Importin_beta"/>
</dbReference>
<evidence type="ECO:0000256" key="1">
    <source>
        <dbReference type="ARBA" id="ARBA00004123"/>
    </source>
</evidence>
<dbReference type="PROSITE" id="PS50077">
    <property type="entry name" value="HEAT_REPEAT"/>
    <property type="match status" value="1"/>
</dbReference>
<keyword evidence="5" id="KW-0677">Repeat</keyword>
<dbReference type="InterPro" id="IPR011989">
    <property type="entry name" value="ARM-like"/>
</dbReference>
<evidence type="ECO:0000256" key="2">
    <source>
        <dbReference type="ARBA" id="ARBA00004496"/>
    </source>
</evidence>
<dbReference type="GO" id="GO:0031267">
    <property type="term" value="F:small GTPase binding"/>
    <property type="evidence" value="ECO:0007669"/>
    <property type="project" value="InterPro"/>
</dbReference>
<evidence type="ECO:0000256" key="6">
    <source>
        <dbReference type="ARBA" id="ARBA00022927"/>
    </source>
</evidence>
<dbReference type="InterPro" id="IPR016024">
    <property type="entry name" value="ARM-type_fold"/>
</dbReference>
<dbReference type="EMBL" id="KZ819328">
    <property type="protein sequence ID" value="PWN20359.1"/>
    <property type="molecule type" value="Genomic_DNA"/>
</dbReference>
<gene>
    <name evidence="10" type="ORF">BCV69DRAFT_290475</name>
</gene>
<dbReference type="SMART" id="SM00913">
    <property type="entry name" value="IBN_N"/>
    <property type="match status" value="1"/>
</dbReference>
<evidence type="ECO:0000313" key="10">
    <source>
        <dbReference type="EMBL" id="PWN20359.1"/>
    </source>
</evidence>
<dbReference type="InterPro" id="IPR057546">
    <property type="entry name" value="HEAT_GCN1"/>
</dbReference>
<evidence type="ECO:0000256" key="7">
    <source>
        <dbReference type="ARBA" id="ARBA00023242"/>
    </source>
</evidence>
<accession>A0A316U546</accession>
<dbReference type="Gene3D" id="1.25.10.10">
    <property type="entry name" value="Leucine-rich Repeat Variant"/>
    <property type="match status" value="1"/>
</dbReference>
<keyword evidence="4" id="KW-0963">Cytoplasm</keyword>
<evidence type="ECO:0000256" key="4">
    <source>
        <dbReference type="ARBA" id="ARBA00022490"/>
    </source>
</evidence>
<feature type="repeat" description="HEAT" evidence="8">
    <location>
        <begin position="396"/>
        <end position="434"/>
    </location>
</feature>
<dbReference type="Proteomes" id="UP000245942">
    <property type="component" value="Unassembled WGS sequence"/>
</dbReference>
<dbReference type="Pfam" id="PF25574">
    <property type="entry name" value="TPR_IMB1"/>
    <property type="match status" value="1"/>
</dbReference>
<dbReference type="Pfam" id="PF25780">
    <property type="entry name" value="TPR_IPO5"/>
    <property type="match status" value="1"/>
</dbReference>
<keyword evidence="3" id="KW-0813">Transport</keyword>
<evidence type="ECO:0000256" key="8">
    <source>
        <dbReference type="PROSITE-ProRule" id="PRU00103"/>
    </source>
</evidence>
<protein>
    <submittedName>
        <fullName evidence="10">ARM repeat-containing protein</fullName>
    </submittedName>
</protein>
<comment type="subcellular location">
    <subcellularLocation>
        <location evidence="2">Cytoplasm</location>
    </subcellularLocation>
    <subcellularLocation>
        <location evidence="1">Nucleus</location>
    </subcellularLocation>
</comment>
<dbReference type="InterPro" id="IPR001494">
    <property type="entry name" value="Importin-beta_N"/>
</dbReference>
<dbReference type="SUPFAM" id="SSF48371">
    <property type="entry name" value="ARM repeat"/>
    <property type="match status" value="2"/>
</dbReference>
<dbReference type="Pfam" id="PF03810">
    <property type="entry name" value="IBN_N"/>
    <property type="match status" value="1"/>
</dbReference>
<evidence type="ECO:0000313" key="11">
    <source>
        <dbReference type="Proteomes" id="UP000245942"/>
    </source>
</evidence>
<dbReference type="GO" id="GO:0006606">
    <property type="term" value="P:protein import into nucleus"/>
    <property type="evidence" value="ECO:0007669"/>
    <property type="project" value="InterPro"/>
</dbReference>
<dbReference type="PROSITE" id="PS50166">
    <property type="entry name" value="IMPORTIN_B_NT"/>
    <property type="match status" value="1"/>
</dbReference>